<comment type="function">
    <text evidence="6">Component of the cytoplasmic LSM1-LSM7 complex which is involved in mRNA degradation.</text>
</comment>
<dbReference type="PANTHER" id="PTHR15588">
    <property type="entry name" value="LSM1"/>
    <property type="match status" value="1"/>
</dbReference>
<dbReference type="InterPro" id="IPR047575">
    <property type="entry name" value="Sm"/>
</dbReference>
<evidence type="ECO:0000256" key="4">
    <source>
        <dbReference type="ARBA" id="ARBA00022884"/>
    </source>
</evidence>
<dbReference type="AlphaFoldDB" id="A0A8F2W3Y0"/>
<protein>
    <recommendedName>
        <fullName evidence="6">U6 snRNA-associated Sm-like protein LSm1</fullName>
    </recommendedName>
</protein>
<evidence type="ECO:0000256" key="3">
    <source>
        <dbReference type="ARBA" id="ARBA00022664"/>
    </source>
</evidence>
<comment type="similarity">
    <text evidence="1 6">Belongs to the snRNP Sm proteins family.</text>
</comment>
<dbReference type="GO" id="GO:0000290">
    <property type="term" value="P:deadenylation-dependent decapping of nuclear-transcribed mRNA"/>
    <property type="evidence" value="ECO:0007669"/>
    <property type="project" value="TreeGrafter"/>
</dbReference>
<keyword evidence="2 6" id="KW-0963">Cytoplasm</keyword>
<dbReference type="GO" id="GO:1990904">
    <property type="term" value="C:ribonucleoprotein complex"/>
    <property type="evidence" value="ECO:0007669"/>
    <property type="project" value="UniProtKB-KW"/>
</dbReference>
<dbReference type="SUPFAM" id="SSF50182">
    <property type="entry name" value="Sm-like ribonucleoproteins"/>
    <property type="match status" value="1"/>
</dbReference>
<dbReference type="PROSITE" id="PS52002">
    <property type="entry name" value="SM"/>
    <property type="match status" value="1"/>
</dbReference>
<keyword evidence="5 6" id="KW-0687">Ribonucleoprotein</keyword>
<dbReference type="GO" id="GO:0006397">
    <property type="term" value="P:mRNA processing"/>
    <property type="evidence" value="ECO:0007669"/>
    <property type="project" value="UniProtKB-UniRule"/>
</dbReference>
<sequence length="190" mass="22035">MVGKDKLDRLETLCKREYGYFGMKWNEFSMLIFSSQESSMSNAEELYLESYAFTTAAAIVGSVDRKVFVLLRDGRNVFGILRTFDQFANLVLQDSIERIYLPKENEQAPERFGEIPRGVFMVRGENVVMLGELDIDREDEHLYNMQQIPFEAAEAEMKARNAARIKEESKKAKSYLNRGLIHEFSKTDLY</sequence>
<dbReference type="GO" id="GO:0000932">
    <property type="term" value="C:P-body"/>
    <property type="evidence" value="ECO:0007669"/>
    <property type="project" value="UniProtKB-SubCell"/>
</dbReference>
<dbReference type="EMBL" id="CP076753">
    <property type="protein sequence ID" value="QWW25237.1"/>
    <property type="molecule type" value="Genomic_DNA"/>
</dbReference>
<dbReference type="Gene3D" id="2.30.30.100">
    <property type="match status" value="1"/>
</dbReference>
<keyword evidence="3 6" id="KW-0507">mRNA processing</keyword>
<evidence type="ECO:0000256" key="6">
    <source>
        <dbReference type="RuleBase" id="RU365047"/>
    </source>
</evidence>
<evidence type="ECO:0000313" key="8">
    <source>
        <dbReference type="EMBL" id="QWW25237.1"/>
    </source>
</evidence>
<evidence type="ECO:0000256" key="2">
    <source>
        <dbReference type="ARBA" id="ARBA00022490"/>
    </source>
</evidence>
<name>A0A8F2W3Y0_CANAR</name>
<feature type="domain" description="Sm" evidence="7">
    <location>
        <begin position="54"/>
        <end position="136"/>
    </location>
</feature>
<dbReference type="InterPro" id="IPR001163">
    <property type="entry name" value="Sm_dom_euk/arc"/>
</dbReference>
<proteinExistence type="inferred from homology"/>
<dbReference type="SMART" id="SM00651">
    <property type="entry name" value="Sm"/>
    <property type="match status" value="1"/>
</dbReference>
<comment type="subunit">
    <text evidence="6">Component of the heptameric LSM1-LSM7 complex that forms a seven-membered ring structure with a donut shape.</text>
</comment>
<dbReference type="GO" id="GO:1990726">
    <property type="term" value="C:Lsm1-7-Pat1 complex"/>
    <property type="evidence" value="ECO:0007669"/>
    <property type="project" value="TreeGrafter"/>
</dbReference>
<organism evidence="8">
    <name type="scientific">Candidozyma auris</name>
    <name type="common">Yeast</name>
    <name type="synonym">Candida auris</name>
    <dbReference type="NCBI Taxonomy" id="498019"/>
    <lineage>
        <taxon>Eukaryota</taxon>
        <taxon>Fungi</taxon>
        <taxon>Dikarya</taxon>
        <taxon>Ascomycota</taxon>
        <taxon>Saccharomycotina</taxon>
        <taxon>Pichiomycetes</taxon>
        <taxon>Metschnikowiaceae</taxon>
        <taxon>Candidozyma</taxon>
    </lineage>
</organism>
<accession>A0A8F2W3Y0</accession>
<dbReference type="Proteomes" id="UP000825438">
    <property type="component" value="Chromosome V"/>
</dbReference>
<dbReference type="PANTHER" id="PTHR15588:SF8">
    <property type="entry name" value="U6 SNRNA-ASSOCIATED SM-LIKE PROTEIN LSM1"/>
    <property type="match status" value="1"/>
</dbReference>
<evidence type="ECO:0000256" key="5">
    <source>
        <dbReference type="ARBA" id="ARBA00023274"/>
    </source>
</evidence>
<keyword evidence="4 6" id="KW-0694">RNA-binding</keyword>
<evidence type="ECO:0000259" key="7">
    <source>
        <dbReference type="PROSITE" id="PS52002"/>
    </source>
</evidence>
<comment type="subcellular location">
    <subcellularLocation>
        <location evidence="6">Cytoplasm</location>
    </subcellularLocation>
    <subcellularLocation>
        <location evidence="6">Cytoplasm</location>
        <location evidence="6">P-body</location>
    </subcellularLocation>
</comment>
<gene>
    <name evidence="6" type="primary">LSM1</name>
    <name evidence="8" type="ORF">CA7LBN_004119</name>
</gene>
<dbReference type="InterPro" id="IPR044642">
    <property type="entry name" value="PTHR15588"/>
</dbReference>
<dbReference type="InterPro" id="IPR010920">
    <property type="entry name" value="LSM_dom_sf"/>
</dbReference>
<dbReference type="Pfam" id="PF01423">
    <property type="entry name" value="LSM"/>
    <property type="match status" value="1"/>
</dbReference>
<dbReference type="FunFam" id="2.30.30.100:FF:000045">
    <property type="entry name" value="U6 snRNA-associated Sm-like protein LSm1"/>
    <property type="match status" value="1"/>
</dbReference>
<reference evidence="8" key="1">
    <citation type="submission" date="2021-06" db="EMBL/GenBank/DDBJ databases">
        <title>Candida auris outbreak in lebanese hospital.</title>
        <authorList>
            <person name="Finianos M."/>
        </authorList>
    </citation>
    <scope>NUCLEOTIDE SEQUENCE</scope>
    <source>
        <strain evidence="8">CA7LBN</strain>
    </source>
</reference>
<dbReference type="CDD" id="cd01728">
    <property type="entry name" value="LSm1"/>
    <property type="match status" value="1"/>
</dbReference>
<dbReference type="GO" id="GO:0003729">
    <property type="term" value="F:mRNA binding"/>
    <property type="evidence" value="ECO:0007669"/>
    <property type="project" value="TreeGrafter"/>
</dbReference>
<evidence type="ECO:0000256" key="1">
    <source>
        <dbReference type="ARBA" id="ARBA00006850"/>
    </source>
</evidence>
<dbReference type="InterPro" id="IPR034104">
    <property type="entry name" value="Lsm1"/>
</dbReference>